<protein>
    <submittedName>
        <fullName evidence="1">Uncharacterized protein</fullName>
    </submittedName>
</protein>
<evidence type="ECO:0000313" key="1">
    <source>
        <dbReference type="EMBL" id="QJA45433.1"/>
    </source>
</evidence>
<accession>A0A6H1ZC02</accession>
<reference evidence="1" key="1">
    <citation type="submission" date="2020-03" db="EMBL/GenBank/DDBJ databases">
        <title>The deep terrestrial virosphere.</title>
        <authorList>
            <person name="Holmfeldt K."/>
            <person name="Nilsson E."/>
            <person name="Simone D."/>
            <person name="Lopez-Fernandez M."/>
            <person name="Wu X."/>
            <person name="de Brujin I."/>
            <person name="Lundin D."/>
            <person name="Andersson A."/>
            <person name="Bertilsson S."/>
            <person name="Dopson M."/>
        </authorList>
    </citation>
    <scope>NUCLEOTIDE SEQUENCE</scope>
    <source>
        <strain evidence="1">TM448A00237</strain>
        <strain evidence="2">TM448B01100</strain>
    </source>
</reference>
<organism evidence="1">
    <name type="scientific">viral metagenome</name>
    <dbReference type="NCBI Taxonomy" id="1070528"/>
    <lineage>
        <taxon>unclassified sequences</taxon>
        <taxon>metagenomes</taxon>
        <taxon>organismal metagenomes</taxon>
    </lineage>
</organism>
<evidence type="ECO:0000313" key="2">
    <source>
        <dbReference type="EMBL" id="QJH97872.1"/>
    </source>
</evidence>
<gene>
    <name evidence="1" type="ORF">TM448A00237_0039</name>
    <name evidence="2" type="ORF">TM448B01100_0018</name>
</gene>
<dbReference type="AlphaFoldDB" id="A0A6H1ZC02"/>
<name>A0A6H1ZC02_9ZZZZ</name>
<dbReference type="EMBL" id="MT143990">
    <property type="protein sequence ID" value="QJA45433.1"/>
    <property type="molecule type" value="Genomic_DNA"/>
</dbReference>
<dbReference type="EMBL" id="MT144705">
    <property type="protein sequence ID" value="QJH97872.1"/>
    <property type="molecule type" value="Genomic_DNA"/>
</dbReference>
<sequence length="47" mass="5381">MSIEVTAKARIFNSGSISFEPDEDITEKLRPLRGKNIIITFKEIENE</sequence>
<proteinExistence type="predicted"/>